<dbReference type="Pfam" id="PF01640">
    <property type="entry name" value="Peptidase_C10"/>
    <property type="match status" value="1"/>
</dbReference>
<evidence type="ECO:0000259" key="8">
    <source>
        <dbReference type="Pfam" id="PF13734"/>
    </source>
</evidence>
<evidence type="ECO:0000313" key="11">
    <source>
        <dbReference type="Proteomes" id="UP000240572"/>
    </source>
</evidence>
<evidence type="ECO:0000313" key="10">
    <source>
        <dbReference type="EMBL" id="PSK93552.1"/>
    </source>
</evidence>
<dbReference type="InterPro" id="IPR044934">
    <property type="entry name" value="Streptopain_sf"/>
</dbReference>
<dbReference type="OrthoDB" id="2235251at2"/>
<feature type="chain" id="PRO_5015129643" evidence="7">
    <location>
        <begin position="21"/>
        <end position="485"/>
    </location>
</feature>
<keyword evidence="5" id="KW-0788">Thiol protease</keyword>
<reference evidence="10 11" key="1">
    <citation type="submission" date="2018-03" db="EMBL/GenBank/DDBJ databases">
        <title>Genomic Encyclopedia of Type Strains, Phase III (KMG-III): the genomes of soil and plant-associated and newly described type strains.</title>
        <authorList>
            <person name="Whitman W."/>
        </authorList>
    </citation>
    <scope>NUCLEOTIDE SEQUENCE [LARGE SCALE GENOMIC DNA]</scope>
    <source>
        <strain evidence="10 11">CGMCC 1.12700</strain>
    </source>
</reference>
<dbReference type="GO" id="GO:0006508">
    <property type="term" value="P:proteolysis"/>
    <property type="evidence" value="ECO:0007669"/>
    <property type="project" value="UniProtKB-KW"/>
</dbReference>
<evidence type="ECO:0000256" key="7">
    <source>
        <dbReference type="SAM" id="SignalP"/>
    </source>
</evidence>
<evidence type="ECO:0000259" key="9">
    <source>
        <dbReference type="Pfam" id="PF18962"/>
    </source>
</evidence>
<evidence type="ECO:0000256" key="1">
    <source>
        <dbReference type="ARBA" id="ARBA00009693"/>
    </source>
</evidence>
<dbReference type="NCBIfam" id="TIGR04183">
    <property type="entry name" value="Por_Secre_tail"/>
    <property type="match status" value="1"/>
</dbReference>
<evidence type="ECO:0000256" key="4">
    <source>
        <dbReference type="ARBA" id="ARBA00022801"/>
    </source>
</evidence>
<dbReference type="Pfam" id="PF18962">
    <property type="entry name" value="Por_Secre_tail"/>
    <property type="match status" value="1"/>
</dbReference>
<feature type="domain" description="Secretion system C-terminal sorting" evidence="9">
    <location>
        <begin position="412"/>
        <end position="483"/>
    </location>
</feature>
<keyword evidence="3 7" id="KW-0732">Signal</keyword>
<evidence type="ECO:0000256" key="6">
    <source>
        <dbReference type="PIRSR" id="PIRSR600200-1"/>
    </source>
</evidence>
<evidence type="ECO:0000256" key="2">
    <source>
        <dbReference type="ARBA" id="ARBA00022670"/>
    </source>
</evidence>
<dbReference type="Pfam" id="PF13734">
    <property type="entry name" value="Inhibitor_I69"/>
    <property type="match status" value="1"/>
</dbReference>
<dbReference type="EMBL" id="PYGD01000002">
    <property type="protein sequence ID" value="PSK93552.1"/>
    <property type="molecule type" value="Genomic_DNA"/>
</dbReference>
<evidence type="ECO:0000256" key="3">
    <source>
        <dbReference type="ARBA" id="ARBA00022729"/>
    </source>
</evidence>
<comment type="similarity">
    <text evidence="1">Belongs to the peptidase C10 family.</text>
</comment>
<gene>
    <name evidence="10" type="ORF">B0I18_102522</name>
</gene>
<name>A0A2P8D8M3_9BACT</name>
<sequence length="485" mass="51819">MKRKLLSITALLSCGLGAFANPVSVQTAQKVAENFMSKKVAAAAGLNLQLSKTYTALGTSGQASLYIFDVNNGSGFVIVSGDDAVTPVLGYSAENKFPVAVTNNEVNYWMDGYNEQISAVIDHQVAATTAIASDWNKLITNTGKDDLARGTDVSPLLRTKWNQDGNGFEDLCPSNTPTGCVATAMAQIMKFWNYPEVGVGNHSYTAPAPINAVQTADFANTTYMWANMPNELTTNSNSAQRGAIATLMFHCGVSVDMSYNYASAGGSGSFVISSGSPIQHCSEYALKTYFKYSTDIKGLARSQYADKDAEWIALLKTELDAGRPILYTGRGSGGGHAFVFDGYDGINRFHINWGWGGSSDGYFIVNNLSPSVLGTGGGAGNFNSGQQALTKIFPNNVTKIVNVEGADKINAYPVPASDKLNIDLSRFEGKVTAIQLYNIQGQKVLSQEVKGAQAVMPVSQVAQGMYLLHLQSDKGTIIRKVSVVK</sequence>
<keyword evidence="2" id="KW-0645">Protease</keyword>
<feature type="active site" description="Nucleophile" evidence="6">
    <location>
        <position position="180"/>
    </location>
</feature>
<keyword evidence="11" id="KW-1185">Reference proteome</keyword>
<dbReference type="AlphaFoldDB" id="A0A2P8D8M3"/>
<dbReference type="InterPro" id="IPR026444">
    <property type="entry name" value="Secre_tail"/>
</dbReference>
<comment type="caution">
    <text evidence="10">The sequence shown here is derived from an EMBL/GenBank/DDBJ whole genome shotgun (WGS) entry which is preliminary data.</text>
</comment>
<dbReference type="Gene3D" id="3.90.70.50">
    <property type="entry name" value="Peptidase C10, streptopain"/>
    <property type="match status" value="1"/>
</dbReference>
<proteinExistence type="inferred from homology"/>
<dbReference type="GO" id="GO:0008234">
    <property type="term" value="F:cysteine-type peptidase activity"/>
    <property type="evidence" value="ECO:0007669"/>
    <property type="project" value="UniProtKB-KW"/>
</dbReference>
<dbReference type="InterPro" id="IPR038765">
    <property type="entry name" value="Papain-like_cys_pep_sf"/>
</dbReference>
<feature type="domain" description="Spi protease inhibitor" evidence="8">
    <location>
        <begin position="20"/>
        <end position="117"/>
    </location>
</feature>
<organism evidence="10 11">
    <name type="scientific">Taibaiella chishuiensis</name>
    <dbReference type="NCBI Taxonomy" id="1434707"/>
    <lineage>
        <taxon>Bacteria</taxon>
        <taxon>Pseudomonadati</taxon>
        <taxon>Bacteroidota</taxon>
        <taxon>Chitinophagia</taxon>
        <taxon>Chitinophagales</taxon>
        <taxon>Chitinophagaceae</taxon>
        <taxon>Taibaiella</taxon>
    </lineage>
</organism>
<protein>
    <submittedName>
        <fullName evidence="10">Putative secreted protein (Por secretion system target)</fullName>
    </submittedName>
</protein>
<dbReference type="RefSeq" id="WP_106522547.1">
    <property type="nucleotide sequence ID" value="NZ_PYGD01000002.1"/>
</dbReference>
<feature type="signal peptide" evidence="7">
    <location>
        <begin position="1"/>
        <end position="20"/>
    </location>
</feature>
<dbReference type="SUPFAM" id="SSF54001">
    <property type="entry name" value="Cysteine proteinases"/>
    <property type="match status" value="1"/>
</dbReference>
<dbReference type="InterPro" id="IPR000200">
    <property type="entry name" value="Peptidase_C10"/>
</dbReference>
<accession>A0A2P8D8M3</accession>
<keyword evidence="4" id="KW-0378">Hydrolase</keyword>
<feature type="active site" description="Proton acceptor" evidence="6">
    <location>
        <position position="336"/>
    </location>
</feature>
<dbReference type="Proteomes" id="UP000240572">
    <property type="component" value="Unassembled WGS sequence"/>
</dbReference>
<evidence type="ECO:0000256" key="5">
    <source>
        <dbReference type="ARBA" id="ARBA00022807"/>
    </source>
</evidence>
<dbReference type="InterPro" id="IPR025896">
    <property type="entry name" value="Spi_Prtas-inh"/>
</dbReference>
<dbReference type="PRINTS" id="PR00797">
    <property type="entry name" value="STREPTOPAIN"/>
</dbReference>